<dbReference type="RefSeq" id="XP_004227717.1">
    <property type="nucleotide sequence ID" value="XM_004227669.1"/>
</dbReference>
<dbReference type="OMA" id="YNMEREN"/>
<dbReference type="VEuPathDB" id="PlasmoDB:PCYB_002480"/>
<protein>
    <recommendedName>
        <fullName evidence="4">CYIR protein</fullName>
    </recommendedName>
</protein>
<gene>
    <name evidence="2" type="ORF">PCYB_002480</name>
</gene>
<dbReference type="Pfam" id="PF05795">
    <property type="entry name" value="Plasmodium_Vir"/>
    <property type="match status" value="1"/>
</dbReference>
<feature type="region of interest" description="Disordered" evidence="1">
    <location>
        <begin position="197"/>
        <end position="222"/>
    </location>
</feature>
<evidence type="ECO:0008006" key="4">
    <source>
        <dbReference type="Google" id="ProtNLM"/>
    </source>
</evidence>
<evidence type="ECO:0000313" key="2">
    <source>
        <dbReference type="EMBL" id="GAB69499.1"/>
    </source>
</evidence>
<name>K6UZU0_PLACD</name>
<dbReference type="EMBL" id="DF157231">
    <property type="protein sequence ID" value="GAB69499.1"/>
    <property type="molecule type" value="Genomic_DNA"/>
</dbReference>
<dbReference type="AlphaFoldDB" id="K6UZU0"/>
<organism evidence="2 3">
    <name type="scientific">Plasmodium cynomolgi (strain B)</name>
    <dbReference type="NCBI Taxonomy" id="1120755"/>
    <lineage>
        <taxon>Eukaryota</taxon>
        <taxon>Sar</taxon>
        <taxon>Alveolata</taxon>
        <taxon>Apicomplexa</taxon>
        <taxon>Aconoidasida</taxon>
        <taxon>Haemosporida</taxon>
        <taxon>Plasmodiidae</taxon>
        <taxon>Plasmodium</taxon>
        <taxon>Plasmodium (Plasmodium)</taxon>
    </lineage>
</organism>
<dbReference type="OrthoDB" id="381419at2759"/>
<dbReference type="KEGG" id="pcy:PCYB_002480"/>
<evidence type="ECO:0000256" key="1">
    <source>
        <dbReference type="SAM" id="MobiDB-lite"/>
    </source>
</evidence>
<dbReference type="PhylomeDB" id="K6UZU0"/>
<accession>K6UZU0</accession>
<keyword evidence="3" id="KW-1185">Reference proteome</keyword>
<proteinExistence type="predicted"/>
<sequence>MYRALGNSANNSKCDATIIMDSNWWIYKYFNTYKGDILKAYCYALNMGKSEEHYHNRCEFLYYWIIDKIKEHLGNDYSLNATALVSSVLKNLGHGWECTNIYPNISRNLFEYGKKVFDFSVDHETIKGQLEKSSGKCSGEYYKYLKAVKTAYQGIQSIYNYSKEPYCAHLIGEYKRYFDEDGDLELEYGEATELERVSVKKEEDKEEAQDKDDENEEEEGDTVSTALTIVGVGLPAILFFLYKHTPIFSRIRNHFGNNSVGRRIKSIERRYNMERENSTEGSSILGSTIEYSNSDLAESVTDHFTVYSVPYIR</sequence>
<evidence type="ECO:0000313" key="3">
    <source>
        <dbReference type="Proteomes" id="UP000006319"/>
    </source>
</evidence>
<dbReference type="GeneID" id="14696041"/>
<dbReference type="InterPro" id="IPR008780">
    <property type="entry name" value="Plasmodium_Vir"/>
</dbReference>
<feature type="compositionally biased region" description="Acidic residues" evidence="1">
    <location>
        <begin position="204"/>
        <end position="221"/>
    </location>
</feature>
<reference evidence="2 3" key="1">
    <citation type="journal article" date="2012" name="Nat. Genet.">
        <title>Plasmodium cynomolgi genome sequences provide insight into Plasmodium vivax and the monkey malaria clade.</title>
        <authorList>
            <person name="Tachibana S."/>
            <person name="Sullivan S.A."/>
            <person name="Kawai S."/>
            <person name="Nakamura S."/>
            <person name="Kim H.R."/>
            <person name="Goto N."/>
            <person name="Arisue N."/>
            <person name="Palacpac N.M.Q."/>
            <person name="Honma H."/>
            <person name="Yagi M."/>
            <person name="Tougan T."/>
            <person name="Katakai Y."/>
            <person name="Kaneko O."/>
            <person name="Mita T."/>
            <person name="Kita K."/>
            <person name="Yasutomi Y."/>
            <person name="Sutton P.L."/>
            <person name="Shakhbatyan R."/>
            <person name="Horii T."/>
            <person name="Yasunaga T."/>
            <person name="Barnwell J.W."/>
            <person name="Escalante A.A."/>
            <person name="Carlton J.M."/>
            <person name="Tanabe K."/>
        </authorList>
    </citation>
    <scope>NUCLEOTIDE SEQUENCE [LARGE SCALE GENOMIC DNA]</scope>
    <source>
        <strain evidence="2 3">B</strain>
    </source>
</reference>
<dbReference type="Proteomes" id="UP000006319">
    <property type="component" value="Unassembled WGS sequence"/>
</dbReference>